<accession>A0A137PHK5</accession>
<feature type="region of interest" description="Disordered" evidence="1">
    <location>
        <begin position="56"/>
        <end position="75"/>
    </location>
</feature>
<evidence type="ECO:0000313" key="2">
    <source>
        <dbReference type="EMBL" id="KXN74421.1"/>
    </source>
</evidence>
<keyword evidence="3" id="KW-1185">Reference proteome</keyword>
<organism evidence="2 3">
    <name type="scientific">Conidiobolus coronatus (strain ATCC 28846 / CBS 209.66 / NRRL 28638)</name>
    <name type="common">Delacroixia coronata</name>
    <dbReference type="NCBI Taxonomy" id="796925"/>
    <lineage>
        <taxon>Eukaryota</taxon>
        <taxon>Fungi</taxon>
        <taxon>Fungi incertae sedis</taxon>
        <taxon>Zoopagomycota</taxon>
        <taxon>Entomophthoromycotina</taxon>
        <taxon>Entomophthoromycetes</taxon>
        <taxon>Entomophthorales</taxon>
        <taxon>Ancylistaceae</taxon>
        <taxon>Conidiobolus</taxon>
    </lineage>
</organism>
<protein>
    <submittedName>
        <fullName evidence="2">Uncharacterized protein</fullName>
    </submittedName>
</protein>
<dbReference type="Proteomes" id="UP000070444">
    <property type="component" value="Unassembled WGS sequence"/>
</dbReference>
<sequence>MAFSSTSQTIYSTNASIRPNPKPRFLRDPTTIESISSAITGISSYVRKNLPESLKGKQSGFKSSPSNQSSPINSESGFSAIESLRSFSTESKNKVLFADFDYFQDNPNSPKIECLVLGYQDGFQIWNMEDYSNITDIITTTTFLGNVKSMKLVPPSPIANSTRTPLLLVG</sequence>
<reference evidence="2 3" key="1">
    <citation type="journal article" date="2015" name="Genome Biol. Evol.">
        <title>Phylogenomic analyses indicate that early fungi evolved digesting cell walls of algal ancestors of land plants.</title>
        <authorList>
            <person name="Chang Y."/>
            <person name="Wang S."/>
            <person name="Sekimoto S."/>
            <person name="Aerts A.L."/>
            <person name="Choi C."/>
            <person name="Clum A."/>
            <person name="LaButti K.M."/>
            <person name="Lindquist E.A."/>
            <person name="Yee Ngan C."/>
            <person name="Ohm R.A."/>
            <person name="Salamov A.A."/>
            <person name="Grigoriev I.V."/>
            <person name="Spatafora J.W."/>
            <person name="Berbee M.L."/>
        </authorList>
    </citation>
    <scope>NUCLEOTIDE SEQUENCE [LARGE SCALE GENOMIC DNA]</scope>
    <source>
        <strain evidence="2 3">NRRL 28638</strain>
    </source>
</reference>
<dbReference type="GO" id="GO:0005737">
    <property type="term" value="C:cytoplasm"/>
    <property type="evidence" value="ECO:0007669"/>
    <property type="project" value="TreeGrafter"/>
</dbReference>
<dbReference type="GO" id="GO:0006914">
    <property type="term" value="P:autophagy"/>
    <property type="evidence" value="ECO:0007669"/>
    <property type="project" value="InterPro"/>
</dbReference>
<proteinExistence type="predicted"/>
<gene>
    <name evidence="2" type="ORF">CONCODRAFT_155093</name>
</gene>
<feature type="compositionally biased region" description="Low complexity" evidence="1">
    <location>
        <begin position="58"/>
        <end position="75"/>
    </location>
</feature>
<dbReference type="PANTHER" id="PTHR13268:SF0">
    <property type="entry name" value="BCAS3 MICROTUBULE ASSOCIATED CELL MIGRATION FACTOR"/>
    <property type="match status" value="1"/>
</dbReference>
<dbReference type="PANTHER" id="PTHR13268">
    <property type="entry name" value="BREAST CARCINOMA AMPLIFIED SEQUENCE 3"/>
    <property type="match status" value="1"/>
</dbReference>
<name>A0A137PHK5_CONC2</name>
<evidence type="ECO:0000256" key="1">
    <source>
        <dbReference type="SAM" id="MobiDB-lite"/>
    </source>
</evidence>
<dbReference type="OrthoDB" id="25778at2759"/>
<feature type="compositionally biased region" description="Polar residues" evidence="1">
    <location>
        <begin position="1"/>
        <end position="17"/>
    </location>
</feature>
<dbReference type="EMBL" id="KQ964424">
    <property type="protein sequence ID" value="KXN74421.1"/>
    <property type="molecule type" value="Genomic_DNA"/>
</dbReference>
<dbReference type="InterPro" id="IPR045142">
    <property type="entry name" value="BCAS3-like"/>
</dbReference>
<dbReference type="AlphaFoldDB" id="A0A137PHK5"/>
<dbReference type="GO" id="GO:0042594">
    <property type="term" value="P:response to starvation"/>
    <property type="evidence" value="ECO:0007669"/>
    <property type="project" value="TreeGrafter"/>
</dbReference>
<feature type="region of interest" description="Disordered" evidence="1">
    <location>
        <begin position="1"/>
        <end position="28"/>
    </location>
</feature>
<evidence type="ECO:0000313" key="3">
    <source>
        <dbReference type="Proteomes" id="UP000070444"/>
    </source>
</evidence>